<evidence type="ECO:0000313" key="3">
    <source>
        <dbReference type="EMBL" id="KNA91708.1"/>
    </source>
</evidence>
<name>A0ABR5IDM3_9ACTN</name>
<dbReference type="RefSeq" id="WP_049699015.1">
    <property type="nucleotide sequence ID" value="NZ_JAQDQF010000003.1"/>
</dbReference>
<keyword evidence="3" id="KW-0378">Hydrolase</keyword>
<dbReference type="Pfam" id="PF00795">
    <property type="entry name" value="CN_hydrolase"/>
    <property type="match status" value="1"/>
</dbReference>
<dbReference type="PROSITE" id="PS50263">
    <property type="entry name" value="CN_HYDROLASE"/>
    <property type="match status" value="1"/>
</dbReference>
<gene>
    <name evidence="3" type="ORF">ABW18_09210</name>
</gene>
<keyword evidence="4" id="KW-1185">Reference proteome</keyword>
<dbReference type="InterPro" id="IPR036526">
    <property type="entry name" value="C-N_Hydrolase_sf"/>
</dbReference>
<organism evidence="3 4">
    <name type="scientific">Gordonia jacobaea</name>
    <dbReference type="NCBI Taxonomy" id="122202"/>
    <lineage>
        <taxon>Bacteria</taxon>
        <taxon>Bacillati</taxon>
        <taxon>Actinomycetota</taxon>
        <taxon>Actinomycetes</taxon>
        <taxon>Mycobacteriales</taxon>
        <taxon>Gordoniaceae</taxon>
        <taxon>Gordonia</taxon>
    </lineage>
</organism>
<accession>A0ABR5IDM3</accession>
<reference evidence="3 4" key="1">
    <citation type="submission" date="2015-05" db="EMBL/GenBank/DDBJ databases">
        <title>Draft genome sequence of the bacterium Gordonia jacobaea a new member of the Gordonia genus.</title>
        <authorList>
            <person name="Jimenez-Galisteo G."/>
            <person name="Dominguez A."/>
            <person name="Munoz E."/>
            <person name="Vinas M."/>
        </authorList>
    </citation>
    <scope>NUCLEOTIDE SEQUENCE [LARGE SCALE GENOMIC DNA]</scope>
    <source>
        <strain evidence="4">mv1</strain>
    </source>
</reference>
<dbReference type="InterPro" id="IPR044083">
    <property type="entry name" value="RamA-like"/>
</dbReference>
<feature type="domain" description="CN hydrolase" evidence="2">
    <location>
        <begin position="6"/>
        <end position="243"/>
    </location>
</feature>
<dbReference type="InterPro" id="IPR003010">
    <property type="entry name" value="C-N_Hydrolase"/>
</dbReference>
<dbReference type="PANTHER" id="PTHR23088">
    <property type="entry name" value="NITRILASE-RELATED"/>
    <property type="match status" value="1"/>
</dbReference>
<evidence type="ECO:0000259" key="2">
    <source>
        <dbReference type="PROSITE" id="PS50263"/>
    </source>
</evidence>
<protein>
    <submittedName>
        <fullName evidence="3">Carbon-nitrogen hydrolase</fullName>
    </submittedName>
</protein>
<evidence type="ECO:0000313" key="4">
    <source>
        <dbReference type="Proteomes" id="UP000037247"/>
    </source>
</evidence>
<sequence length="265" mass="28802">MTTDRLRIALWQCHSVADDVEGNLDRLEQAATEAAALDADLLITPEMYLTGYNIAPSTARRLADPVDGRLGNAVGDVARRTRIAILYGCAELDDSAVYNTVRLVDANGISLASHRKTHLFGDVDRDAVTAGIAPPPVIDIGGWSLGLLICYEVEFPELVRDLAVRGAEVICVPTANMPEFDAVQTVLLPARALENTVYVAYANYCGVEGDLAYGGLSEGIGPDGRVLARAEREPELLVVDVERKVLDDARERFTYLDDRRSDLLS</sequence>
<dbReference type="Gene3D" id="3.60.110.10">
    <property type="entry name" value="Carbon-nitrogen hydrolase"/>
    <property type="match status" value="1"/>
</dbReference>
<dbReference type="GO" id="GO:0016787">
    <property type="term" value="F:hydrolase activity"/>
    <property type="evidence" value="ECO:0007669"/>
    <property type="project" value="UniProtKB-KW"/>
</dbReference>
<evidence type="ECO:0000256" key="1">
    <source>
        <dbReference type="ARBA" id="ARBA00010613"/>
    </source>
</evidence>
<comment type="caution">
    <text evidence="3">The sequence shown here is derived from an EMBL/GenBank/DDBJ whole genome shotgun (WGS) entry which is preliminary data.</text>
</comment>
<proteinExistence type="inferred from homology"/>
<dbReference type="EMBL" id="LDTZ01000016">
    <property type="protein sequence ID" value="KNA91708.1"/>
    <property type="molecule type" value="Genomic_DNA"/>
</dbReference>
<dbReference type="CDD" id="cd07576">
    <property type="entry name" value="R-amidase_like"/>
    <property type="match status" value="1"/>
</dbReference>
<dbReference type="PANTHER" id="PTHR23088:SF27">
    <property type="entry name" value="DEAMINATED GLUTATHIONE AMIDASE"/>
    <property type="match status" value="1"/>
</dbReference>
<dbReference type="Proteomes" id="UP000037247">
    <property type="component" value="Unassembled WGS sequence"/>
</dbReference>
<comment type="similarity">
    <text evidence="1">Belongs to the carbon-nitrogen hydrolase superfamily. NIT1/NIT2 family.</text>
</comment>
<dbReference type="SUPFAM" id="SSF56317">
    <property type="entry name" value="Carbon-nitrogen hydrolase"/>
    <property type="match status" value="1"/>
</dbReference>